<dbReference type="UniPathway" id="UPA00078">
    <property type="reaction ID" value="UER00160"/>
</dbReference>
<dbReference type="STRING" id="946077.W5A_12456"/>
<comment type="catalytic activity">
    <reaction evidence="8 9">
        <text>(8S)-8-amino-7-oxononanoate + S-adenosyl-L-methionine = S-adenosyl-4-methylsulfanyl-2-oxobutanoate + (7R,8S)-7,8-diammoniononanoate</text>
        <dbReference type="Rhea" id="RHEA:16861"/>
        <dbReference type="ChEBI" id="CHEBI:16490"/>
        <dbReference type="ChEBI" id="CHEBI:59789"/>
        <dbReference type="ChEBI" id="CHEBI:149468"/>
        <dbReference type="ChEBI" id="CHEBI:149469"/>
        <dbReference type="EC" id="2.6.1.62"/>
    </reaction>
</comment>
<dbReference type="SUPFAM" id="SSF53383">
    <property type="entry name" value="PLP-dependent transferases"/>
    <property type="match status" value="1"/>
</dbReference>
<feature type="binding site" evidence="9">
    <location>
        <position position="234"/>
    </location>
    <ligand>
        <name>pyridoxal 5'-phosphate</name>
        <dbReference type="ChEBI" id="CHEBI:597326"/>
    </ligand>
</feature>
<dbReference type="NCBIfam" id="NF004624">
    <property type="entry name" value="PRK05964.1"/>
    <property type="match status" value="1"/>
</dbReference>
<dbReference type="GO" id="GO:0004141">
    <property type="term" value="F:dethiobiotin synthase activity"/>
    <property type="evidence" value="ECO:0007669"/>
    <property type="project" value="TreeGrafter"/>
</dbReference>
<dbReference type="PANTHER" id="PTHR42684">
    <property type="entry name" value="ADENOSYLMETHIONINE-8-AMINO-7-OXONONANOATE AMINOTRANSFERASE"/>
    <property type="match status" value="1"/>
</dbReference>
<protein>
    <recommendedName>
        <fullName evidence="9">Adenosylmethionine-8-amino-7-oxononanoate aminotransferase</fullName>
        <ecNumber evidence="9">2.6.1.62</ecNumber>
    </recommendedName>
    <alternativeName>
        <fullName evidence="9">7,8-diamino-pelargonic acid aminotransferase</fullName>
        <shortName evidence="9">DAPA AT</shortName>
        <shortName evidence="9">DAPA aminotransferase</shortName>
    </alternativeName>
    <alternativeName>
        <fullName evidence="9">7,8-diaminononanoate synthase</fullName>
        <shortName evidence="9">DANS</shortName>
    </alternativeName>
    <alternativeName>
        <fullName evidence="9">Diaminopelargonic acid synthase</fullName>
    </alternativeName>
</protein>
<comment type="caution">
    <text evidence="10">The sequence shown here is derived from an EMBL/GenBank/DDBJ whole genome shotgun (WGS) entry which is preliminary data.</text>
</comment>
<evidence type="ECO:0000313" key="11">
    <source>
        <dbReference type="Proteomes" id="UP000005938"/>
    </source>
</evidence>
<feature type="binding site" evidence="9">
    <location>
        <begin position="298"/>
        <end position="299"/>
    </location>
    <ligand>
        <name>pyridoxal 5'-phosphate</name>
        <dbReference type="ChEBI" id="CHEBI:597326"/>
    </ligand>
</feature>
<evidence type="ECO:0000256" key="3">
    <source>
        <dbReference type="ARBA" id="ARBA00022576"/>
    </source>
</evidence>
<dbReference type="InterPro" id="IPR005815">
    <property type="entry name" value="BioA"/>
</dbReference>
<accession>I0W7F1</accession>
<dbReference type="Pfam" id="PF00202">
    <property type="entry name" value="Aminotran_3"/>
    <property type="match status" value="1"/>
</dbReference>
<dbReference type="PROSITE" id="PS00600">
    <property type="entry name" value="AA_TRANSFER_CLASS_3"/>
    <property type="match status" value="1"/>
</dbReference>
<sequence>MKTLKERNKQVNWHPYTQMKSVDIIPIVSGNGSYLYSEDGTAYIDAVSSWWVTLHGHSHPYIASKVTDQLNTLEQVIFAGFTHPKAIELSERLLALLPRNQQKVFYSDNGSTAVEVALKMCIQYHVNLQQPRNKIIAFKNAYHGDTFGAMSVSERNFWTSPFHDRLFEVVFIDTPTQENLPTLFETIDAYVEDVVCFIYEPLVQGAAGMLMHEAAHLSELLNYCQSKGILLIQDEIFVGFGRTGTLFAADQLTCNPDVMCFSKGLTGGTMPMGITTATSAIYEAFYADEKTKAFFHGHSFTANPLACSAALASLDLLLEPETMKKINLISEMHQVFSKKIPKEKALVRHCGTILAIELKFDEKSSYFNSKQPFLYDFFLKRNIIMRPLGNIIYLVPPYCISESDLEVIYDSILELVESN</sequence>
<dbReference type="InterPro" id="IPR015421">
    <property type="entry name" value="PyrdxlP-dep_Trfase_major"/>
</dbReference>
<dbReference type="Proteomes" id="UP000005938">
    <property type="component" value="Unassembled WGS sequence"/>
</dbReference>
<evidence type="ECO:0000256" key="6">
    <source>
        <dbReference type="ARBA" id="ARBA00022756"/>
    </source>
</evidence>
<comment type="subcellular location">
    <subcellularLocation>
        <location evidence="9">Cytoplasm</location>
    </subcellularLocation>
</comment>
<dbReference type="HAMAP" id="MF_00834">
    <property type="entry name" value="BioA"/>
    <property type="match status" value="1"/>
</dbReference>
<dbReference type="CDD" id="cd00610">
    <property type="entry name" value="OAT_like"/>
    <property type="match status" value="1"/>
</dbReference>
<dbReference type="EMBL" id="AJJU01000037">
    <property type="protein sequence ID" value="EID72317.1"/>
    <property type="molecule type" value="Genomic_DNA"/>
</dbReference>
<proteinExistence type="inferred from homology"/>
<keyword evidence="9" id="KW-0963">Cytoplasm</keyword>
<keyword evidence="3 9" id="KW-0032">Aminotransferase</keyword>
<dbReference type="EC" id="2.6.1.62" evidence="9"/>
<keyword evidence="4 9" id="KW-0808">Transferase</keyword>
<keyword evidence="6 9" id="KW-0093">Biotin biosynthesis</keyword>
<dbReference type="InterPro" id="IPR049704">
    <property type="entry name" value="Aminotrans_3_PPA_site"/>
</dbReference>
<dbReference type="GO" id="GO:0005737">
    <property type="term" value="C:cytoplasm"/>
    <property type="evidence" value="ECO:0007669"/>
    <property type="project" value="UniProtKB-SubCell"/>
</dbReference>
<dbReference type="GO" id="GO:0051537">
    <property type="term" value="F:2 iron, 2 sulfur cluster binding"/>
    <property type="evidence" value="ECO:0007669"/>
    <property type="project" value="UniProtKB-KW"/>
</dbReference>
<dbReference type="InterPro" id="IPR015424">
    <property type="entry name" value="PyrdxlP-dep_Trfase"/>
</dbReference>
<feature type="binding site" evidence="9">
    <location>
        <begin position="110"/>
        <end position="111"/>
    </location>
    <ligand>
        <name>pyridoxal 5'-phosphate</name>
        <dbReference type="ChEBI" id="CHEBI:597326"/>
    </ligand>
</feature>
<name>I0W7F1_9FLAO</name>
<feature type="binding site" evidence="9">
    <location>
        <position position="386"/>
    </location>
    <ligand>
        <name>substrate</name>
    </ligand>
</feature>
<feature type="binding site" evidence="9">
    <location>
        <position position="297"/>
    </location>
    <ligand>
        <name>substrate</name>
    </ligand>
</feature>
<comment type="pathway">
    <text evidence="2 9">Cofactor biosynthesis; biotin biosynthesis; 7,8-diaminononanoate from 8-amino-7-oxononanoate (SAM route): step 1/1.</text>
</comment>
<comment type="function">
    <text evidence="9">Catalyzes the transfer of the alpha-amino group from S-adenosyl-L-methionine (SAM) to 7-keto-8-aminopelargonic acid (KAPA) to form 7,8-diaminopelargonic acid (DAPA). It is the only aminotransferase known to utilize SAM as an amino donor.</text>
</comment>
<evidence type="ECO:0000256" key="5">
    <source>
        <dbReference type="ARBA" id="ARBA00022691"/>
    </source>
</evidence>
<evidence type="ECO:0000256" key="4">
    <source>
        <dbReference type="ARBA" id="ARBA00022679"/>
    </source>
</evidence>
<dbReference type="InterPro" id="IPR015422">
    <property type="entry name" value="PyrdxlP-dep_Trfase_small"/>
</dbReference>
<dbReference type="AlphaFoldDB" id="I0W7F1"/>
<dbReference type="eggNOG" id="COG0161">
    <property type="taxonomic scope" value="Bacteria"/>
</dbReference>
<dbReference type="GO" id="GO:0004015">
    <property type="term" value="F:adenosylmethionine-8-amino-7-oxononanoate transaminase activity"/>
    <property type="evidence" value="ECO:0007669"/>
    <property type="project" value="UniProtKB-UniRule"/>
</dbReference>
<evidence type="ECO:0000256" key="9">
    <source>
        <dbReference type="HAMAP-Rule" id="MF_00834"/>
    </source>
</evidence>
<evidence type="ECO:0000313" key="10">
    <source>
        <dbReference type="EMBL" id="EID72317.1"/>
    </source>
</evidence>
<dbReference type="InterPro" id="IPR005814">
    <property type="entry name" value="Aminotrans_3"/>
</dbReference>
<dbReference type="OrthoDB" id="9807885at2"/>
<reference evidence="10 11" key="1">
    <citation type="journal article" date="2012" name="J. Bacteriol.">
        <title>Genome Sequence of the Halotolerant Bacterium Imtechella halotolerans K1T.</title>
        <authorList>
            <person name="Kumar S."/>
            <person name="Vikram S."/>
            <person name="Subramanian S."/>
            <person name="Raghava G.P."/>
            <person name="Pinnaka A.K."/>
        </authorList>
    </citation>
    <scope>NUCLEOTIDE SEQUENCE [LARGE SCALE GENOMIC DNA]</scope>
    <source>
        <strain evidence="10 11">K1</strain>
    </source>
</reference>
<feature type="binding site" evidence="9">
    <location>
        <position position="142"/>
    </location>
    <ligand>
        <name>substrate</name>
    </ligand>
</feature>
<dbReference type="GO" id="GO:0030170">
    <property type="term" value="F:pyridoxal phosphate binding"/>
    <property type="evidence" value="ECO:0007669"/>
    <property type="project" value="UniProtKB-UniRule"/>
</dbReference>
<feature type="binding site" evidence="9">
    <location>
        <position position="50"/>
    </location>
    <ligand>
        <name>substrate</name>
    </ligand>
</feature>
<keyword evidence="7 9" id="KW-0663">Pyridoxal phosphate</keyword>
<dbReference type="NCBIfam" id="TIGR00508">
    <property type="entry name" value="bioA"/>
    <property type="match status" value="1"/>
</dbReference>
<dbReference type="RefSeq" id="WP_008241181.1">
    <property type="nucleotide sequence ID" value="NZ_AJJU01000037.1"/>
</dbReference>
<dbReference type="GO" id="GO:0009102">
    <property type="term" value="P:biotin biosynthetic process"/>
    <property type="evidence" value="ECO:0007669"/>
    <property type="project" value="UniProtKB-UniRule"/>
</dbReference>
<evidence type="ECO:0000256" key="1">
    <source>
        <dbReference type="ARBA" id="ARBA00001933"/>
    </source>
</evidence>
<evidence type="ECO:0000256" key="2">
    <source>
        <dbReference type="ARBA" id="ARBA00005063"/>
    </source>
</evidence>
<comment type="cofactor">
    <cofactor evidence="1 9">
        <name>pyridoxal 5'-phosphate</name>
        <dbReference type="ChEBI" id="CHEBI:597326"/>
    </cofactor>
</comment>
<comment type="subunit">
    <text evidence="9">Homodimer.</text>
</comment>
<feature type="binding site" evidence="9">
    <location>
        <position position="263"/>
    </location>
    <ligand>
        <name>substrate</name>
    </ligand>
</feature>
<evidence type="ECO:0000256" key="8">
    <source>
        <dbReference type="ARBA" id="ARBA00048449"/>
    </source>
</evidence>
<keyword evidence="11" id="KW-1185">Reference proteome</keyword>
<dbReference type="PANTHER" id="PTHR42684:SF3">
    <property type="entry name" value="ADENOSYLMETHIONINE-8-AMINO-7-OXONONANOATE AMINOTRANSFERASE"/>
    <property type="match status" value="1"/>
</dbReference>
<dbReference type="Gene3D" id="3.40.640.10">
    <property type="entry name" value="Type I PLP-dependent aspartate aminotransferase-like (Major domain)"/>
    <property type="match status" value="1"/>
</dbReference>
<feature type="site" description="Participates in the substrate recognition with KAPA and in a stacking interaction with the adenine ring of SAM" evidence="9">
    <location>
        <position position="16"/>
    </location>
</feature>
<evidence type="ECO:0000256" key="7">
    <source>
        <dbReference type="ARBA" id="ARBA00022898"/>
    </source>
</evidence>
<feature type="modified residue" description="N6-(pyridoxal phosphate)lysine" evidence="9">
    <location>
        <position position="263"/>
    </location>
</feature>
<dbReference type="Gene3D" id="3.90.1150.10">
    <property type="entry name" value="Aspartate Aminotransferase, domain 1"/>
    <property type="match status" value="1"/>
</dbReference>
<dbReference type="PATRIC" id="fig|946077.3.peg.2518"/>
<gene>
    <name evidence="9" type="primary">bioA</name>
    <name evidence="10" type="ORF">W5A_12456</name>
</gene>
<comment type="similarity">
    <text evidence="9">Belongs to the class-III pyridoxal-phosphate-dependent aminotransferase family. BioA subfamily.</text>
</comment>
<organism evidence="10 11">
    <name type="scientific">Imtechella halotolerans K1</name>
    <dbReference type="NCBI Taxonomy" id="946077"/>
    <lineage>
        <taxon>Bacteria</taxon>
        <taxon>Pseudomonadati</taxon>
        <taxon>Bacteroidota</taxon>
        <taxon>Flavobacteriia</taxon>
        <taxon>Flavobacteriales</taxon>
        <taxon>Flavobacteriaceae</taxon>
        <taxon>Imtechella</taxon>
    </lineage>
</organism>
<keyword evidence="5 9" id="KW-0949">S-adenosyl-L-methionine</keyword>